<comment type="caution">
    <text evidence="2">The sequence shown here is derived from an EMBL/GenBank/DDBJ whole genome shotgun (WGS) entry which is preliminary data.</text>
</comment>
<dbReference type="Proteomes" id="UP001189429">
    <property type="component" value="Unassembled WGS sequence"/>
</dbReference>
<keyword evidence="1" id="KW-1133">Transmembrane helix</keyword>
<accession>A0ABN9QZN0</accession>
<reference evidence="2" key="1">
    <citation type="submission" date="2023-10" db="EMBL/GenBank/DDBJ databases">
        <authorList>
            <person name="Chen Y."/>
            <person name="Shah S."/>
            <person name="Dougan E. K."/>
            <person name="Thang M."/>
            <person name="Chan C."/>
        </authorList>
    </citation>
    <scope>NUCLEOTIDE SEQUENCE [LARGE SCALE GENOMIC DNA]</scope>
</reference>
<proteinExistence type="predicted"/>
<gene>
    <name evidence="2" type="ORF">PCOR1329_LOCUS14563</name>
</gene>
<keyword evidence="3" id="KW-1185">Reference proteome</keyword>
<keyword evidence="1" id="KW-0472">Membrane</keyword>
<name>A0ABN9QZN0_9DINO</name>
<dbReference type="EMBL" id="CAUYUJ010004358">
    <property type="protein sequence ID" value="CAK0809261.1"/>
    <property type="molecule type" value="Genomic_DNA"/>
</dbReference>
<evidence type="ECO:0000313" key="2">
    <source>
        <dbReference type="EMBL" id="CAK0809261.1"/>
    </source>
</evidence>
<evidence type="ECO:0000313" key="3">
    <source>
        <dbReference type="Proteomes" id="UP001189429"/>
    </source>
</evidence>
<organism evidence="2 3">
    <name type="scientific">Prorocentrum cordatum</name>
    <dbReference type="NCBI Taxonomy" id="2364126"/>
    <lineage>
        <taxon>Eukaryota</taxon>
        <taxon>Sar</taxon>
        <taxon>Alveolata</taxon>
        <taxon>Dinophyceae</taxon>
        <taxon>Prorocentrales</taxon>
        <taxon>Prorocentraceae</taxon>
        <taxon>Prorocentrum</taxon>
    </lineage>
</organism>
<sequence length="157" mass="17043">MCLLGNAVFGVAAPPSLPPSAMGTMARVFSGKTSRPCRYARARARDQHPWRCGAHRCRAQSALPPCPVQRCRRPLATCVCATLSPLVVAGGALLLALIILRVYLLGAVWNLSTRSESRLGPRCELAFPAETPQLTFEEQARAQLTYLQRRSTGARLA</sequence>
<feature type="transmembrane region" description="Helical" evidence="1">
    <location>
        <begin position="86"/>
        <end position="109"/>
    </location>
</feature>
<protein>
    <submittedName>
        <fullName evidence="2">Uncharacterized protein</fullName>
    </submittedName>
</protein>
<evidence type="ECO:0000256" key="1">
    <source>
        <dbReference type="SAM" id="Phobius"/>
    </source>
</evidence>
<keyword evidence="1" id="KW-0812">Transmembrane</keyword>